<proteinExistence type="inferred from homology"/>
<sequence>MTELVNIQTSQNHLPKQPQEEEDYEKLPPITLFHKITFALLGICSLTGWNSILNAFDFFQDKFPKHDYVDVAFYFPIPIMCSNFLVGITLTLIGNNIPFEKRIPFALRGAVLTIIFICLIGIYLKQTQAGIALVFIVLIFQGIFDSLMINSAVALSGATQSGVLISIFWNFTALSGIIMNVLRFIAFGAFGLQDLDNGTCLYFAVATLFYLVGSILGPAPFFIFTNYVQTFMLFPGVSVFQKPSYTLIQNPFVLVFMCTIYNLGDLTVARNQGSQAMQNDLFQFFFLYIFASMDGLITSILMTVAPQRATNSKDRNFISYVNMFSLTFGISVGSFMALILVDE</sequence>
<dbReference type="GO" id="GO:0005886">
    <property type="term" value="C:plasma membrane"/>
    <property type="evidence" value="ECO:0007669"/>
    <property type="project" value="TreeGrafter"/>
</dbReference>
<comment type="subcellular location">
    <subcellularLocation>
        <location evidence="1">Membrane</location>
        <topology evidence="1">Multi-pass membrane protein</topology>
    </subcellularLocation>
</comment>
<gene>
    <name evidence="9" type="ORF">IMG5_149090</name>
</gene>
<protein>
    <submittedName>
        <fullName evidence="9">Nucleoside transporter family protein, putative</fullName>
    </submittedName>
</protein>
<dbReference type="Proteomes" id="UP000008983">
    <property type="component" value="Unassembled WGS sequence"/>
</dbReference>
<dbReference type="eggNOG" id="KOG1479">
    <property type="taxonomic scope" value="Eukaryota"/>
</dbReference>
<feature type="transmembrane region" description="Helical" evidence="8">
    <location>
        <begin position="130"/>
        <end position="155"/>
    </location>
</feature>
<comment type="similarity">
    <text evidence="2">Belongs to the SLC29A/ENT transporter (TC 2.A.57) family.</text>
</comment>
<reference evidence="9 10" key="1">
    <citation type="submission" date="2011-07" db="EMBL/GenBank/DDBJ databases">
        <authorList>
            <person name="Coyne R."/>
            <person name="Brami D."/>
            <person name="Johnson J."/>
            <person name="Hostetler J."/>
            <person name="Hannick L."/>
            <person name="Clark T."/>
            <person name="Cassidy-Hanley D."/>
            <person name="Inman J."/>
        </authorList>
    </citation>
    <scope>NUCLEOTIDE SEQUENCE [LARGE SCALE GENOMIC DNA]</scope>
    <source>
        <strain evidence="9 10">G5</strain>
    </source>
</reference>
<evidence type="ECO:0000256" key="4">
    <source>
        <dbReference type="ARBA" id="ARBA00022692"/>
    </source>
</evidence>
<dbReference type="InParanoid" id="G0QYE9"/>
<dbReference type="PANTHER" id="PTHR10332">
    <property type="entry name" value="EQUILIBRATIVE NUCLEOSIDE TRANSPORTER"/>
    <property type="match status" value="1"/>
</dbReference>
<feature type="transmembrane region" description="Helical" evidence="8">
    <location>
        <begin position="167"/>
        <end position="190"/>
    </location>
</feature>
<feature type="transmembrane region" description="Helical" evidence="8">
    <location>
        <begin position="32"/>
        <end position="52"/>
    </location>
</feature>
<keyword evidence="10" id="KW-1185">Reference proteome</keyword>
<name>G0QYE9_ICHMU</name>
<feature type="transmembrane region" description="Helical" evidence="8">
    <location>
        <begin position="105"/>
        <end position="124"/>
    </location>
</feature>
<accession>G0QYE9</accession>
<dbReference type="GO" id="GO:0005337">
    <property type="term" value="F:nucleoside transmembrane transporter activity"/>
    <property type="evidence" value="ECO:0007669"/>
    <property type="project" value="InterPro"/>
</dbReference>
<feature type="transmembrane region" description="Helical" evidence="8">
    <location>
        <begin position="317"/>
        <end position="341"/>
    </location>
</feature>
<evidence type="ECO:0000256" key="7">
    <source>
        <dbReference type="SAM" id="MobiDB-lite"/>
    </source>
</evidence>
<dbReference type="EMBL" id="GL984108">
    <property type="protein sequence ID" value="EGR29758.1"/>
    <property type="molecule type" value="Genomic_DNA"/>
</dbReference>
<feature type="transmembrane region" description="Helical" evidence="8">
    <location>
        <begin position="72"/>
        <end position="93"/>
    </location>
</feature>
<evidence type="ECO:0000256" key="1">
    <source>
        <dbReference type="ARBA" id="ARBA00004141"/>
    </source>
</evidence>
<evidence type="ECO:0000313" key="9">
    <source>
        <dbReference type="EMBL" id="EGR29758.1"/>
    </source>
</evidence>
<keyword evidence="5 8" id="KW-1133">Transmembrane helix</keyword>
<keyword evidence="6 8" id="KW-0472">Membrane</keyword>
<dbReference type="PANTHER" id="PTHR10332:SF10">
    <property type="entry name" value="EQUILIBRATIVE NUCLEOSIDE TRANSPORTER 4"/>
    <property type="match status" value="1"/>
</dbReference>
<evidence type="ECO:0000256" key="8">
    <source>
        <dbReference type="SAM" id="Phobius"/>
    </source>
</evidence>
<evidence type="ECO:0000256" key="2">
    <source>
        <dbReference type="ARBA" id="ARBA00007965"/>
    </source>
</evidence>
<evidence type="ECO:0000256" key="3">
    <source>
        <dbReference type="ARBA" id="ARBA00022448"/>
    </source>
</evidence>
<keyword evidence="3" id="KW-0813">Transport</keyword>
<dbReference type="OMA" id="SHEINAI"/>
<feature type="region of interest" description="Disordered" evidence="7">
    <location>
        <begin position="1"/>
        <end position="21"/>
    </location>
</feature>
<dbReference type="InterPro" id="IPR002259">
    <property type="entry name" value="Eqnu_transpt"/>
</dbReference>
<evidence type="ECO:0000256" key="5">
    <source>
        <dbReference type="ARBA" id="ARBA00022989"/>
    </source>
</evidence>
<evidence type="ECO:0000313" key="10">
    <source>
        <dbReference type="Proteomes" id="UP000008983"/>
    </source>
</evidence>
<dbReference type="GeneID" id="14905866"/>
<feature type="transmembrane region" description="Helical" evidence="8">
    <location>
        <begin position="202"/>
        <end position="224"/>
    </location>
</feature>
<dbReference type="AlphaFoldDB" id="G0QYE9"/>
<dbReference type="RefSeq" id="XP_004030994.1">
    <property type="nucleotide sequence ID" value="XM_004030946.1"/>
</dbReference>
<feature type="transmembrane region" description="Helical" evidence="8">
    <location>
        <begin position="284"/>
        <end position="305"/>
    </location>
</feature>
<feature type="compositionally biased region" description="Polar residues" evidence="7">
    <location>
        <begin position="1"/>
        <end position="14"/>
    </location>
</feature>
<keyword evidence="4 8" id="KW-0812">Transmembrane</keyword>
<feature type="transmembrane region" description="Helical" evidence="8">
    <location>
        <begin position="245"/>
        <end position="264"/>
    </location>
</feature>
<evidence type="ECO:0000256" key="6">
    <source>
        <dbReference type="ARBA" id="ARBA00023136"/>
    </source>
</evidence>
<dbReference type="OrthoDB" id="427043at2759"/>
<organism evidence="9 10">
    <name type="scientific">Ichthyophthirius multifiliis</name>
    <name type="common">White spot disease agent</name>
    <name type="synonym">Ich</name>
    <dbReference type="NCBI Taxonomy" id="5932"/>
    <lineage>
        <taxon>Eukaryota</taxon>
        <taxon>Sar</taxon>
        <taxon>Alveolata</taxon>
        <taxon>Ciliophora</taxon>
        <taxon>Intramacronucleata</taxon>
        <taxon>Oligohymenophorea</taxon>
        <taxon>Hymenostomatida</taxon>
        <taxon>Ophryoglenina</taxon>
        <taxon>Ichthyophthirius</taxon>
    </lineage>
</organism>